<sequence>MQTVARSPVLVGRAAELAEVRRLVAATAAGGGGALAVVGEAGIGKTRLLEEVAAAATAAGLTVLTGHAVPGGGVFRPIAEAVLPRLDDPAAEADALRPYRSALERLRSGTGPESGPGAPDQAVVLAEGLRRLLRAVAPGGCVLRLEDLHWADRDTLATVASLGPARPGLLVAVSSRPGPAALRLATTPGLRILDLRPLDRAGVDALAAVCRDGTPPSDDEVAALHARSDGLPFVVEELLAAPGRAVPPTFAALVEARLDALGPAARRAVEAAA</sequence>
<keyword evidence="2" id="KW-0067">ATP-binding</keyword>
<proteinExistence type="predicted"/>
<evidence type="ECO:0000256" key="2">
    <source>
        <dbReference type="ARBA" id="ARBA00022840"/>
    </source>
</evidence>
<reference evidence="5" key="1">
    <citation type="journal article" date="2019" name="Int. J. Syst. Evol. Microbiol.">
        <title>The Global Catalogue of Microorganisms (GCM) 10K type strain sequencing project: providing services to taxonomists for standard genome sequencing and annotation.</title>
        <authorList>
            <consortium name="The Broad Institute Genomics Platform"/>
            <consortium name="The Broad Institute Genome Sequencing Center for Infectious Disease"/>
            <person name="Wu L."/>
            <person name="Ma J."/>
        </authorList>
    </citation>
    <scope>NUCLEOTIDE SEQUENCE [LARGE SCALE GENOMIC DNA]</scope>
    <source>
        <strain evidence="5">CGMCC 4.7397</strain>
    </source>
</reference>
<keyword evidence="1" id="KW-0547">Nucleotide-binding</keyword>
<gene>
    <name evidence="4" type="ORF">ACFQH9_25675</name>
</gene>
<dbReference type="InterPro" id="IPR041664">
    <property type="entry name" value="AAA_16"/>
</dbReference>
<feature type="domain" description="Orc1-like AAA ATPase" evidence="3">
    <location>
        <begin position="10"/>
        <end position="164"/>
    </location>
</feature>
<organism evidence="4 5">
    <name type="scientific">Pseudonocardia lutea</name>
    <dbReference type="NCBI Taxonomy" id="2172015"/>
    <lineage>
        <taxon>Bacteria</taxon>
        <taxon>Bacillati</taxon>
        <taxon>Actinomycetota</taxon>
        <taxon>Actinomycetes</taxon>
        <taxon>Pseudonocardiales</taxon>
        <taxon>Pseudonocardiaceae</taxon>
        <taxon>Pseudonocardia</taxon>
    </lineage>
</organism>
<evidence type="ECO:0000313" key="4">
    <source>
        <dbReference type="EMBL" id="MFC5951660.1"/>
    </source>
</evidence>
<dbReference type="Pfam" id="PF13191">
    <property type="entry name" value="AAA_16"/>
    <property type="match status" value="1"/>
</dbReference>
<dbReference type="SUPFAM" id="SSF52540">
    <property type="entry name" value="P-loop containing nucleoside triphosphate hydrolases"/>
    <property type="match status" value="1"/>
</dbReference>
<evidence type="ECO:0000256" key="1">
    <source>
        <dbReference type="ARBA" id="ARBA00022741"/>
    </source>
</evidence>
<feature type="non-terminal residue" evidence="4">
    <location>
        <position position="273"/>
    </location>
</feature>
<dbReference type="PANTHER" id="PTHR16305:SF35">
    <property type="entry name" value="TRANSCRIPTIONAL ACTIVATOR DOMAIN"/>
    <property type="match status" value="1"/>
</dbReference>
<evidence type="ECO:0000259" key="3">
    <source>
        <dbReference type="Pfam" id="PF13191"/>
    </source>
</evidence>
<name>A0ABW1IER9_9PSEU</name>
<dbReference type="InterPro" id="IPR027417">
    <property type="entry name" value="P-loop_NTPase"/>
</dbReference>
<evidence type="ECO:0000313" key="5">
    <source>
        <dbReference type="Proteomes" id="UP001596119"/>
    </source>
</evidence>
<comment type="caution">
    <text evidence="4">The sequence shown here is derived from an EMBL/GenBank/DDBJ whole genome shotgun (WGS) entry which is preliminary data.</text>
</comment>
<keyword evidence="5" id="KW-1185">Reference proteome</keyword>
<dbReference type="PANTHER" id="PTHR16305">
    <property type="entry name" value="TESTICULAR SOLUBLE ADENYLYL CYCLASE"/>
    <property type="match status" value="1"/>
</dbReference>
<dbReference type="Proteomes" id="UP001596119">
    <property type="component" value="Unassembled WGS sequence"/>
</dbReference>
<accession>A0ABW1IER9</accession>
<dbReference type="EMBL" id="JBHSQK010000079">
    <property type="protein sequence ID" value="MFC5951660.1"/>
    <property type="molecule type" value="Genomic_DNA"/>
</dbReference>
<dbReference type="RefSeq" id="WP_379569822.1">
    <property type="nucleotide sequence ID" value="NZ_JBHSQK010000079.1"/>
</dbReference>
<protein>
    <submittedName>
        <fullName evidence="4">AAA family ATPase</fullName>
    </submittedName>
</protein>
<dbReference type="Gene3D" id="3.40.50.300">
    <property type="entry name" value="P-loop containing nucleotide triphosphate hydrolases"/>
    <property type="match status" value="1"/>
</dbReference>